<accession>L8GW19</accession>
<name>L8GW19_ACACF</name>
<evidence type="ECO:0000259" key="4">
    <source>
        <dbReference type="PROSITE" id="PS50195"/>
    </source>
</evidence>
<evidence type="ECO:0000313" key="5">
    <source>
        <dbReference type="EMBL" id="ELR16286.1"/>
    </source>
</evidence>
<dbReference type="Proteomes" id="UP000011083">
    <property type="component" value="Unassembled WGS sequence"/>
</dbReference>
<dbReference type="Gene3D" id="2.30.29.30">
    <property type="entry name" value="Pleckstrin-homology domain (PH domain)/Phosphotyrosine-binding domain (PTB)"/>
    <property type="match status" value="1"/>
</dbReference>
<dbReference type="CDD" id="cd06093">
    <property type="entry name" value="PX_domain"/>
    <property type="match status" value="1"/>
</dbReference>
<proteinExistence type="predicted"/>
<protein>
    <submittedName>
        <fullName evidence="5">PH domain containing protein</fullName>
    </submittedName>
</protein>
<dbReference type="Gene3D" id="3.30.1520.10">
    <property type="entry name" value="Phox-like domain"/>
    <property type="match status" value="1"/>
</dbReference>
<dbReference type="VEuPathDB" id="AmoebaDB:ACA1_202690"/>
<gene>
    <name evidence="5" type="ORF">ACA1_202690</name>
</gene>
<feature type="region of interest" description="Disordered" evidence="2">
    <location>
        <begin position="738"/>
        <end position="760"/>
    </location>
</feature>
<dbReference type="Pfam" id="PF00169">
    <property type="entry name" value="PH"/>
    <property type="match status" value="1"/>
</dbReference>
<dbReference type="EMBL" id="KB008001">
    <property type="protein sequence ID" value="ELR16286.1"/>
    <property type="molecule type" value="Genomic_DNA"/>
</dbReference>
<dbReference type="GO" id="GO:0035091">
    <property type="term" value="F:phosphatidylinositol binding"/>
    <property type="evidence" value="ECO:0007669"/>
    <property type="project" value="InterPro"/>
</dbReference>
<feature type="compositionally biased region" description="Basic and acidic residues" evidence="2">
    <location>
        <begin position="373"/>
        <end position="393"/>
    </location>
</feature>
<dbReference type="Pfam" id="PF00787">
    <property type="entry name" value="PX"/>
    <property type="match status" value="1"/>
</dbReference>
<dbReference type="InterPro" id="IPR001683">
    <property type="entry name" value="PX_dom"/>
</dbReference>
<dbReference type="PROSITE" id="PS50003">
    <property type="entry name" value="PH_DOMAIN"/>
    <property type="match status" value="1"/>
</dbReference>
<reference evidence="5 6" key="1">
    <citation type="journal article" date="2013" name="Genome Biol.">
        <title>Genome of Acanthamoeba castellanii highlights extensive lateral gene transfer and early evolution of tyrosine kinase signaling.</title>
        <authorList>
            <person name="Clarke M."/>
            <person name="Lohan A.J."/>
            <person name="Liu B."/>
            <person name="Lagkouvardos I."/>
            <person name="Roy S."/>
            <person name="Zafar N."/>
            <person name="Bertelli C."/>
            <person name="Schilde C."/>
            <person name="Kianianmomeni A."/>
            <person name="Burglin T.R."/>
            <person name="Frech C."/>
            <person name="Turcotte B."/>
            <person name="Kopec K.O."/>
            <person name="Synnott J.M."/>
            <person name="Choo C."/>
            <person name="Paponov I."/>
            <person name="Finkler A."/>
            <person name="Soon Heng Tan C."/>
            <person name="Hutchins A.P."/>
            <person name="Weinmeier T."/>
            <person name="Rattei T."/>
            <person name="Chu J.S."/>
            <person name="Gimenez G."/>
            <person name="Irimia M."/>
            <person name="Rigden D.J."/>
            <person name="Fitzpatrick D.A."/>
            <person name="Lorenzo-Morales J."/>
            <person name="Bateman A."/>
            <person name="Chiu C.H."/>
            <person name="Tang P."/>
            <person name="Hegemann P."/>
            <person name="Fromm H."/>
            <person name="Raoult D."/>
            <person name="Greub G."/>
            <person name="Miranda-Saavedra D."/>
            <person name="Chen N."/>
            <person name="Nash P."/>
            <person name="Ginger M.L."/>
            <person name="Horn M."/>
            <person name="Schaap P."/>
            <person name="Caler L."/>
            <person name="Loftus B."/>
        </authorList>
    </citation>
    <scope>NUCLEOTIDE SEQUENCE [LARGE SCALE GENOMIC DNA]</scope>
    <source>
        <strain evidence="5 6">Neff</strain>
    </source>
</reference>
<feature type="region of interest" description="Disordered" evidence="2">
    <location>
        <begin position="422"/>
        <end position="544"/>
    </location>
</feature>
<evidence type="ECO:0000256" key="1">
    <source>
        <dbReference type="SAM" id="Coils"/>
    </source>
</evidence>
<dbReference type="KEGG" id="acan:ACA1_202690"/>
<dbReference type="SMART" id="SM00233">
    <property type="entry name" value="PH"/>
    <property type="match status" value="1"/>
</dbReference>
<keyword evidence="6" id="KW-1185">Reference proteome</keyword>
<dbReference type="AlphaFoldDB" id="L8GW19"/>
<sequence length="1039" mass="115687">MTDTYTSAILFGTELRADGSSSKPYTVFQVMVSRGQDQWVVLRPHSLFTALHAKLKDKFAYAVKRQNLRVPKGKKLRSAPSPVVISRVHRKLQRYLVGLFSEPQLRTSLELDQFLSAGQQPINEYMHILQPFLDTICQLGEIGEAPEPKTSPRGEVLSYATDKGMQGVAEGGLIGLDVRLSGYLAMNQKGQWRDRFFQLRGTNALFMFSSAKDSIPLKLYNLCGCKLALAQGEDVEGAKASDHCFRMTWTKLREGKEAKKSVITFATRSEEDLGAWVSHLNNFALARADALIRKRVPDLPLLCGKSADELDTGDGEVPAKPERKSIAGIIRRKSHHQLQHHHQIGGFEGKGKECKGDRGHKKSATMNVVMALNKEKQEKKKKQTDNDAVDKTKLGKSVGPLHKSADERDVYRVLKRSGSDYGAKVRTKVQTPTQAQAQAQPKAASAEDQPGASSPNTAKRRHKRSSSMIDRKTMLIHTTKASQELRLDLTSVEKKKNKSESESEKVEDKETEKAEPKPASEEHKGPAASPRIGSVKEAMARSKRSIGSFLQSRPVFSSHPTLPIGKVESSPTRMRSASHVVTLRPRSPRENESIAFVNQLLDGLAEDDEAQVDLEGLQAEVRKFLTPAVRNGLEPLCGHTHQLSFIASDEAKLRVIDALLGSLPQANRATMLRLLSFLDRTAVRMGQASLRAAAEDKLQLEEAERQRQRAQQAKHQPKPTKLQADRKRDMYRVLKKRRPTVDHGHDAHHLFASPSSSSSSSADEFLLSEMTLTSPSTSFSSLSSSLSSTCSCASVASLDGEGHQAGLTDSNGCGALVCYSARIERELAEERERIQHQRKADEMKRKIDAMSHMLTTDTANAGLVELDDDKKKTEEEEAGNEEKENIEAHVMAEREAEAVVQFREKLARVFGRVIVACDRLPHVTLPSVAHHGPVDDQAAVVSVSTFLIEHCEQWLRGDKLAEKKEKKDEGRKDNGEAVRMKLKMREMEERRARKLAMVALARQKKEERMDEIRKRNEEAEAKTCEDPHRGRARSQTTVA</sequence>
<feature type="region of interest" description="Disordered" evidence="2">
    <location>
        <begin position="333"/>
        <end position="410"/>
    </location>
</feature>
<dbReference type="SUPFAM" id="SSF50729">
    <property type="entry name" value="PH domain-like"/>
    <property type="match status" value="1"/>
</dbReference>
<keyword evidence="1" id="KW-0175">Coiled coil</keyword>
<feature type="coiled-coil region" evidence="1">
    <location>
        <begin position="820"/>
        <end position="883"/>
    </location>
</feature>
<feature type="region of interest" description="Disordered" evidence="2">
    <location>
        <begin position="1004"/>
        <end position="1039"/>
    </location>
</feature>
<feature type="compositionally biased region" description="Basic and acidic residues" evidence="2">
    <location>
        <begin position="1004"/>
        <end position="1029"/>
    </location>
</feature>
<dbReference type="InterPro" id="IPR011993">
    <property type="entry name" value="PH-like_dom_sf"/>
</dbReference>
<dbReference type="GeneID" id="14917024"/>
<feature type="domain" description="PH" evidence="3">
    <location>
        <begin position="177"/>
        <end position="285"/>
    </location>
</feature>
<evidence type="ECO:0000256" key="2">
    <source>
        <dbReference type="SAM" id="MobiDB-lite"/>
    </source>
</evidence>
<evidence type="ECO:0000259" key="3">
    <source>
        <dbReference type="PROSITE" id="PS50003"/>
    </source>
</evidence>
<feature type="compositionally biased region" description="Basic and acidic residues" evidence="2">
    <location>
        <begin position="483"/>
        <end position="525"/>
    </location>
</feature>
<feature type="domain" description="PX" evidence="4">
    <location>
        <begin position="6"/>
        <end position="122"/>
    </location>
</feature>
<dbReference type="InterPro" id="IPR036871">
    <property type="entry name" value="PX_dom_sf"/>
</dbReference>
<dbReference type="SUPFAM" id="SSF64268">
    <property type="entry name" value="PX domain"/>
    <property type="match status" value="1"/>
</dbReference>
<feature type="compositionally biased region" description="Low complexity" evidence="2">
    <location>
        <begin position="430"/>
        <end position="444"/>
    </location>
</feature>
<evidence type="ECO:0000313" key="6">
    <source>
        <dbReference type="Proteomes" id="UP000011083"/>
    </source>
</evidence>
<dbReference type="RefSeq" id="XP_004338299.1">
    <property type="nucleotide sequence ID" value="XM_004338251.1"/>
</dbReference>
<organism evidence="5 6">
    <name type="scientific">Acanthamoeba castellanii (strain ATCC 30010 / Neff)</name>
    <dbReference type="NCBI Taxonomy" id="1257118"/>
    <lineage>
        <taxon>Eukaryota</taxon>
        <taxon>Amoebozoa</taxon>
        <taxon>Discosea</taxon>
        <taxon>Longamoebia</taxon>
        <taxon>Centramoebida</taxon>
        <taxon>Acanthamoebidae</taxon>
        <taxon>Acanthamoeba</taxon>
    </lineage>
</organism>
<dbReference type="InterPro" id="IPR001849">
    <property type="entry name" value="PH_domain"/>
</dbReference>
<dbReference type="PROSITE" id="PS50195">
    <property type="entry name" value="PX"/>
    <property type="match status" value="1"/>
</dbReference>
<feature type="compositionally biased region" description="Basic residues" evidence="2">
    <location>
        <begin position="333"/>
        <end position="343"/>
    </location>
</feature>
<feature type="compositionally biased region" description="Basic and acidic residues" evidence="2">
    <location>
        <begin position="739"/>
        <end position="749"/>
    </location>
</feature>
<feature type="region of interest" description="Disordered" evidence="2">
    <location>
        <begin position="557"/>
        <end position="585"/>
    </location>
</feature>
<feature type="region of interest" description="Disordered" evidence="2">
    <location>
        <begin position="702"/>
        <end position="724"/>
    </location>
</feature>
<dbReference type="CDD" id="cd00821">
    <property type="entry name" value="PH"/>
    <property type="match status" value="1"/>
</dbReference>